<dbReference type="SUPFAM" id="SSF53335">
    <property type="entry name" value="S-adenosyl-L-methionine-dependent methyltransferases"/>
    <property type="match status" value="1"/>
</dbReference>
<comment type="caution">
    <text evidence="7">The sequence shown here is derived from an EMBL/GenBank/DDBJ whole genome shotgun (WGS) entry which is preliminary data.</text>
</comment>
<keyword evidence="1 4" id="KW-0489">Methyltransferase</keyword>
<dbReference type="Pfam" id="PF05958">
    <property type="entry name" value="tRNA_U5-meth_tr"/>
    <property type="match status" value="1"/>
</dbReference>
<dbReference type="GO" id="GO:0070475">
    <property type="term" value="P:rRNA base methylation"/>
    <property type="evidence" value="ECO:0007669"/>
    <property type="project" value="TreeGrafter"/>
</dbReference>
<dbReference type="NCBIfam" id="TIGR00479">
    <property type="entry name" value="rumA"/>
    <property type="match status" value="1"/>
</dbReference>
<organism evidence="7 8">
    <name type="scientific">Candidatus Monoglobus merdigallinarum</name>
    <dbReference type="NCBI Taxonomy" id="2838698"/>
    <lineage>
        <taxon>Bacteria</taxon>
        <taxon>Bacillati</taxon>
        <taxon>Bacillota</taxon>
        <taxon>Clostridia</taxon>
        <taxon>Monoglobales</taxon>
        <taxon>Monoglobaceae</taxon>
        <taxon>Monoglobus</taxon>
    </lineage>
</organism>
<dbReference type="GO" id="GO:0070041">
    <property type="term" value="F:rRNA (uridine-C5-)-methyltransferase activity"/>
    <property type="evidence" value="ECO:0007669"/>
    <property type="project" value="TreeGrafter"/>
</dbReference>
<feature type="active site" description="Nucleophile" evidence="4">
    <location>
        <position position="402"/>
    </location>
</feature>
<dbReference type="Proteomes" id="UP000824162">
    <property type="component" value="Unassembled WGS sequence"/>
</dbReference>
<evidence type="ECO:0000256" key="4">
    <source>
        <dbReference type="PROSITE-ProRule" id="PRU01024"/>
    </source>
</evidence>
<dbReference type="PROSITE" id="PS01230">
    <property type="entry name" value="TRMA_1"/>
    <property type="match status" value="1"/>
</dbReference>
<reference evidence="7" key="1">
    <citation type="journal article" date="2021" name="PeerJ">
        <title>Extensive microbial diversity within the chicken gut microbiome revealed by metagenomics and culture.</title>
        <authorList>
            <person name="Gilroy R."/>
            <person name="Ravi A."/>
            <person name="Getino M."/>
            <person name="Pursley I."/>
            <person name="Horton D.L."/>
            <person name="Alikhan N.F."/>
            <person name="Baker D."/>
            <person name="Gharbi K."/>
            <person name="Hall N."/>
            <person name="Watson M."/>
            <person name="Adriaenssens E.M."/>
            <person name="Foster-Nyarko E."/>
            <person name="Jarju S."/>
            <person name="Secka A."/>
            <person name="Antonio M."/>
            <person name="Oren A."/>
            <person name="Chaudhuri R.R."/>
            <person name="La Ragione R."/>
            <person name="Hildebrand F."/>
            <person name="Pallen M.J."/>
        </authorList>
    </citation>
    <scope>NUCLEOTIDE SEQUENCE</scope>
    <source>
        <strain evidence="7">5790</strain>
    </source>
</reference>
<dbReference type="PROSITE" id="PS51687">
    <property type="entry name" value="SAM_MT_RNA_M5U"/>
    <property type="match status" value="1"/>
</dbReference>
<evidence type="ECO:0000256" key="1">
    <source>
        <dbReference type="ARBA" id="ARBA00022603"/>
    </source>
</evidence>
<reference evidence="7" key="2">
    <citation type="submission" date="2021-04" db="EMBL/GenBank/DDBJ databases">
        <authorList>
            <person name="Gilroy R."/>
        </authorList>
    </citation>
    <scope>NUCLEOTIDE SEQUENCE</scope>
    <source>
        <strain evidence="7">5790</strain>
    </source>
</reference>
<dbReference type="FunFam" id="2.40.50.1070:FF:000003">
    <property type="entry name" value="23S rRNA (Uracil-5-)-methyltransferase RumA"/>
    <property type="match status" value="1"/>
</dbReference>
<feature type="domain" description="TRAM" evidence="6">
    <location>
        <begin position="1"/>
        <end position="58"/>
    </location>
</feature>
<evidence type="ECO:0000256" key="2">
    <source>
        <dbReference type="ARBA" id="ARBA00022679"/>
    </source>
</evidence>
<name>A0A9D1PS67_9FIRM</name>
<gene>
    <name evidence="7" type="primary">rlmD</name>
    <name evidence="7" type="ORF">H9900_03975</name>
</gene>
<evidence type="ECO:0000259" key="6">
    <source>
        <dbReference type="PROSITE" id="PS50926"/>
    </source>
</evidence>
<comment type="similarity">
    <text evidence="4">Belongs to the class I-like SAM-binding methyltransferase superfamily. RNA M5U methyltransferase family.</text>
</comment>
<dbReference type="InterPro" id="IPR029063">
    <property type="entry name" value="SAM-dependent_MTases_sf"/>
</dbReference>
<dbReference type="Gene3D" id="2.40.50.1070">
    <property type="match status" value="1"/>
</dbReference>
<dbReference type="EC" id="2.1.1.190" evidence="7"/>
<dbReference type="InterPro" id="IPR002792">
    <property type="entry name" value="TRAM_dom"/>
</dbReference>
<evidence type="ECO:0000256" key="3">
    <source>
        <dbReference type="ARBA" id="ARBA00022691"/>
    </source>
</evidence>
<dbReference type="PANTHER" id="PTHR11061:SF30">
    <property type="entry name" value="TRNA (URACIL(54)-C(5))-METHYLTRANSFERASE"/>
    <property type="match status" value="1"/>
</dbReference>
<evidence type="ECO:0000313" key="8">
    <source>
        <dbReference type="Proteomes" id="UP000824162"/>
    </source>
</evidence>
<dbReference type="PANTHER" id="PTHR11061">
    <property type="entry name" value="RNA M5U METHYLTRANSFERASE"/>
    <property type="match status" value="1"/>
</dbReference>
<dbReference type="Pfam" id="PF01938">
    <property type="entry name" value="TRAM"/>
    <property type="match status" value="1"/>
</dbReference>
<dbReference type="SUPFAM" id="SSF50249">
    <property type="entry name" value="Nucleic acid-binding proteins"/>
    <property type="match status" value="1"/>
</dbReference>
<feature type="binding site" evidence="4">
    <location>
        <position position="374"/>
    </location>
    <ligand>
        <name>S-adenosyl-L-methionine</name>
        <dbReference type="ChEBI" id="CHEBI:59789"/>
    </ligand>
</feature>
<dbReference type="Gene3D" id="2.40.50.140">
    <property type="entry name" value="Nucleic acid-binding proteins"/>
    <property type="match status" value="1"/>
</dbReference>
<feature type="binding site" evidence="4">
    <location>
        <position position="305"/>
    </location>
    <ligand>
        <name>S-adenosyl-L-methionine</name>
        <dbReference type="ChEBI" id="CHEBI:59789"/>
    </ligand>
</feature>
<dbReference type="PROSITE" id="PS50926">
    <property type="entry name" value="TRAM"/>
    <property type="match status" value="1"/>
</dbReference>
<dbReference type="EMBL" id="DXIJ01000079">
    <property type="protein sequence ID" value="HIV85949.1"/>
    <property type="molecule type" value="Genomic_DNA"/>
</dbReference>
<evidence type="ECO:0000256" key="5">
    <source>
        <dbReference type="PROSITE-ProRule" id="PRU10015"/>
    </source>
</evidence>
<proteinExistence type="inferred from homology"/>
<feature type="active site" evidence="5">
    <location>
        <position position="402"/>
    </location>
</feature>
<accession>A0A9D1PS67</accession>
<dbReference type="FunFam" id="3.40.50.150:FF:000009">
    <property type="entry name" value="23S rRNA (Uracil(1939)-C(5))-methyltransferase RlmD"/>
    <property type="match status" value="1"/>
</dbReference>
<feature type="binding site" evidence="4">
    <location>
        <position position="276"/>
    </location>
    <ligand>
        <name>S-adenosyl-L-methionine</name>
        <dbReference type="ChEBI" id="CHEBI:59789"/>
    </ligand>
</feature>
<sequence length="445" mass="49840">MQKNDIYEIQITGMTDDGCGVGRLNGFAVFVPYTIVGETVRIVLIKVLKSYAVGKLIEVIKPSEHRTKSLCKNFYQCGGCALWHMSYDEELKFKKQKVADCLTRIAKLKNPRIENVVAADSFDRYRNKSQFPVTENGIGMYAAHSHRLIEMNDCLIASKAVKPIINSVRYWMKQFSVPAYNEHTGHGLIRNIYIRGGRSGSLVTIVTAKRELYRSKELIDELRACGTPICGIVQNVNVKNTNTILGSENKTLYGSGFLKDDIGGIEFEISPLSFYQVNKPQTKKLYQIAKECAGLTGSETLLDLYCGIGTIGLFMSDKVRRIIGIETSEAAVRDARRNAEINNITNAEYYSGKAEELIDLIKQKNYAPDVAVLDPPRKGCGKKLLSGIADIKSLRRIVYISCKPSTLARDIEQLAEYGFFPQRIIPVDMFPRTPHVETVVLLTKI</sequence>
<dbReference type="InterPro" id="IPR030390">
    <property type="entry name" value="MeTrfase_TrmA_AS"/>
</dbReference>
<dbReference type="InterPro" id="IPR010280">
    <property type="entry name" value="U5_MeTrfase_fam"/>
</dbReference>
<dbReference type="Gene3D" id="3.40.50.150">
    <property type="entry name" value="Vaccinia Virus protein VP39"/>
    <property type="match status" value="1"/>
</dbReference>
<keyword evidence="3 4" id="KW-0949">S-adenosyl-L-methionine</keyword>
<feature type="binding site" evidence="4">
    <location>
        <position position="326"/>
    </location>
    <ligand>
        <name>S-adenosyl-L-methionine</name>
        <dbReference type="ChEBI" id="CHEBI:59789"/>
    </ligand>
</feature>
<dbReference type="InterPro" id="IPR012340">
    <property type="entry name" value="NA-bd_OB-fold"/>
</dbReference>
<evidence type="ECO:0000313" key="7">
    <source>
        <dbReference type="EMBL" id="HIV85949.1"/>
    </source>
</evidence>
<dbReference type="CDD" id="cd02440">
    <property type="entry name" value="AdoMet_MTases"/>
    <property type="match status" value="1"/>
</dbReference>
<dbReference type="AlphaFoldDB" id="A0A9D1PS67"/>
<keyword evidence="2 4" id="KW-0808">Transferase</keyword>
<protein>
    <submittedName>
        <fullName evidence="7">23S rRNA (Uracil(1939)-C(5))-methyltransferase RlmD</fullName>
        <ecNumber evidence="7">2.1.1.190</ecNumber>
    </submittedName>
</protein>